<proteinExistence type="predicted"/>
<evidence type="ECO:0000313" key="2">
    <source>
        <dbReference type="EMBL" id="RHW74306.1"/>
    </source>
</evidence>
<gene>
    <name evidence="2" type="ORF">DPX39_010017700</name>
</gene>
<sequence>MMIAATATAMATAVLIYAPLKREEITQLRVKTAAITNEGVTKNGDNVANENGNDNDDDGEISIS</sequence>
<feature type="compositionally biased region" description="Acidic residues" evidence="1">
    <location>
        <begin position="53"/>
        <end position="64"/>
    </location>
</feature>
<accession>A0A3L6LDW2</accession>
<dbReference type="AlphaFoldDB" id="A0A3L6LDW2"/>
<dbReference type="Proteomes" id="UP000266743">
    <property type="component" value="Chromosome 1"/>
</dbReference>
<dbReference type="EMBL" id="QSBY01000001">
    <property type="protein sequence ID" value="RHW74306.1"/>
    <property type="molecule type" value="Genomic_DNA"/>
</dbReference>
<feature type="region of interest" description="Disordered" evidence="1">
    <location>
        <begin position="39"/>
        <end position="64"/>
    </location>
</feature>
<name>A0A3L6LDW2_9TRYP</name>
<reference evidence="2 3" key="1">
    <citation type="submission" date="2018-09" db="EMBL/GenBank/DDBJ databases">
        <title>whole genome sequence of T. equiperdum IVM-t1 strain.</title>
        <authorList>
            <person name="Suganuma K."/>
        </authorList>
    </citation>
    <scope>NUCLEOTIDE SEQUENCE [LARGE SCALE GENOMIC DNA]</scope>
    <source>
        <strain evidence="2 3">IVM-t1</strain>
    </source>
</reference>
<evidence type="ECO:0000256" key="1">
    <source>
        <dbReference type="SAM" id="MobiDB-lite"/>
    </source>
</evidence>
<comment type="caution">
    <text evidence="2">The sequence shown here is derived from an EMBL/GenBank/DDBJ whole genome shotgun (WGS) entry which is preliminary data.</text>
</comment>
<organism evidence="2 3">
    <name type="scientific">Trypanosoma brucei equiperdum</name>
    <dbReference type="NCBI Taxonomy" id="630700"/>
    <lineage>
        <taxon>Eukaryota</taxon>
        <taxon>Discoba</taxon>
        <taxon>Euglenozoa</taxon>
        <taxon>Kinetoplastea</taxon>
        <taxon>Metakinetoplastina</taxon>
        <taxon>Trypanosomatida</taxon>
        <taxon>Trypanosomatidae</taxon>
        <taxon>Trypanosoma</taxon>
    </lineage>
</organism>
<feature type="compositionally biased region" description="Low complexity" evidence="1">
    <location>
        <begin position="43"/>
        <end position="52"/>
    </location>
</feature>
<protein>
    <submittedName>
        <fullName evidence="2">Uncharacterized protein</fullName>
    </submittedName>
</protein>
<evidence type="ECO:0000313" key="3">
    <source>
        <dbReference type="Proteomes" id="UP000266743"/>
    </source>
</evidence>